<dbReference type="Pfam" id="PF09362">
    <property type="entry name" value="DUF1996"/>
    <property type="match status" value="1"/>
</dbReference>
<reference evidence="3 4" key="1">
    <citation type="submission" date="2018-10" db="EMBL/GenBank/DDBJ databases">
        <title>Fifty Aureobasidium pullulans genomes reveal a recombining polyextremotolerant generalist.</title>
        <authorList>
            <person name="Gostincar C."/>
            <person name="Turk M."/>
            <person name="Zajc J."/>
            <person name="Gunde-Cimerman N."/>
        </authorList>
    </citation>
    <scope>NUCLEOTIDE SEQUENCE [LARGE SCALE GENOMIC DNA]</scope>
    <source>
        <strain evidence="3 4">EXF-10507</strain>
    </source>
</reference>
<accession>A0A4S9AQ56</accession>
<proteinExistence type="predicted"/>
<dbReference type="Proteomes" id="UP000304928">
    <property type="component" value="Unassembled WGS sequence"/>
</dbReference>
<dbReference type="AlphaFoldDB" id="A0A4S9AQ56"/>
<gene>
    <name evidence="3" type="ORF">D6D15_10566</name>
</gene>
<organism evidence="3 4">
    <name type="scientific">Aureobasidium pullulans</name>
    <name type="common">Black yeast</name>
    <name type="synonym">Pullularia pullulans</name>
    <dbReference type="NCBI Taxonomy" id="5580"/>
    <lineage>
        <taxon>Eukaryota</taxon>
        <taxon>Fungi</taxon>
        <taxon>Dikarya</taxon>
        <taxon>Ascomycota</taxon>
        <taxon>Pezizomycotina</taxon>
        <taxon>Dothideomycetes</taxon>
        <taxon>Dothideomycetidae</taxon>
        <taxon>Dothideales</taxon>
        <taxon>Saccotheciaceae</taxon>
        <taxon>Aureobasidium</taxon>
    </lineage>
</organism>
<dbReference type="Pfam" id="PF01822">
    <property type="entry name" value="WSC"/>
    <property type="match status" value="1"/>
</dbReference>
<evidence type="ECO:0000313" key="4">
    <source>
        <dbReference type="Proteomes" id="UP000304928"/>
    </source>
</evidence>
<feature type="compositionally biased region" description="Basic and acidic residues" evidence="1">
    <location>
        <begin position="769"/>
        <end position="783"/>
    </location>
</feature>
<comment type="caution">
    <text evidence="3">The sequence shown here is derived from an EMBL/GenBank/DDBJ whole genome shotgun (WGS) entry which is preliminary data.</text>
</comment>
<sequence length="803" mass="86369">MELANSEGKKAIPRDERHAGRVPGLAWTLQHLECGRWQLRWEMKNQKSRLRQQAELPTPGFLLVRERLHILLWLLCPYFSKTTNTTISACWFYESKLFRTTWRNCETITWSSWSQRQTTVSGSRKRGGSPVTLIDASFKVGTLQREWRCWRSGLPAISGIHAVTFFPPHGFPHLPCRGTDQGLETQTSISNFTMYTSTKVLGLAAALAAPAAAFFRMPCPGRIVTERADPIVSPGQVAGHVHTISGGNGFKFEMDYADARASDCSSCPIKQDLSNYWTPALYFQHQNGSFENVHQSGDGTGVYGGMTVYYLQRGGPNNDELKAFPEGFRMLAGNPFKRNHTDDFASEAVSFVCLDYSGGSSTTDGLPDKKCPDGLRAQVFFPSCWDGVNLDSADHMSHMSYPVGGSYDSGKCPDTHPVHLISIFYEVNYNTGDFDDEWYGSGQPFVFAQGDPTGYGFHGDFVNGWDVPTLQKAIDECTNDSGLLSDCPVFDLFTTKESQACIIPPQVDEQVTGMLSALPGCNPVQQGPGLASVQSCLNTNSKVATVGAYQQYYKDVTSSLNWQYVGCGTDSLSGRTLNSASTSSGSMTVETCIAFCEGKGYSYAGLEYASQCYCGNSVASDRAPVTGVLGNCFSPCAGDSTEYCGGGSALSLYQSCKGTSSCKNNDYTGPAGAAVSVASSVVAASSATSQTSSKTSSVSTSTTKTNSVSTSASTSSTKQATTLATSSKPASSSSSKTSATTATSTAKKHRKQKNPASATKNARFAAAVADKEHADRQAAEVKAKLAASKVRRHLAELKAGRHH</sequence>
<evidence type="ECO:0000313" key="3">
    <source>
        <dbReference type="EMBL" id="THW81663.1"/>
    </source>
</evidence>
<dbReference type="EMBL" id="QZAR01000458">
    <property type="protein sequence ID" value="THW81663.1"/>
    <property type="molecule type" value="Genomic_DNA"/>
</dbReference>
<evidence type="ECO:0000256" key="1">
    <source>
        <dbReference type="SAM" id="MobiDB-lite"/>
    </source>
</evidence>
<protein>
    <submittedName>
        <fullName evidence="3">WSC-domain-containing protein</fullName>
    </submittedName>
</protein>
<name>A0A4S9AQ56_AURPU</name>
<dbReference type="PANTHER" id="PTHR43662:SF3">
    <property type="entry name" value="DOMAIN PROTEIN, PUTATIVE (AFU_ORTHOLOGUE AFUA_6G11970)-RELATED"/>
    <property type="match status" value="1"/>
</dbReference>
<feature type="compositionally biased region" description="Low complexity" evidence="1">
    <location>
        <begin position="689"/>
        <end position="745"/>
    </location>
</feature>
<dbReference type="InterPro" id="IPR002889">
    <property type="entry name" value="WSC_carb-bd"/>
</dbReference>
<dbReference type="PANTHER" id="PTHR43662">
    <property type="match status" value="1"/>
</dbReference>
<dbReference type="PROSITE" id="PS51212">
    <property type="entry name" value="WSC"/>
    <property type="match status" value="1"/>
</dbReference>
<dbReference type="SMART" id="SM00321">
    <property type="entry name" value="WSC"/>
    <property type="match status" value="1"/>
</dbReference>
<dbReference type="InterPro" id="IPR018535">
    <property type="entry name" value="DUF1996"/>
</dbReference>
<feature type="domain" description="WSC" evidence="2">
    <location>
        <begin position="561"/>
        <end position="656"/>
    </location>
</feature>
<feature type="region of interest" description="Disordered" evidence="1">
    <location>
        <begin position="689"/>
        <end position="784"/>
    </location>
</feature>
<evidence type="ECO:0000259" key="2">
    <source>
        <dbReference type="PROSITE" id="PS51212"/>
    </source>
</evidence>